<dbReference type="eggNOG" id="ENOG502SPSJ">
    <property type="taxonomic scope" value="Eukaryota"/>
</dbReference>
<organism evidence="1 2">
    <name type="scientific">Heterobasidion irregulare (strain TC 32-1)</name>
    <dbReference type="NCBI Taxonomy" id="747525"/>
    <lineage>
        <taxon>Eukaryota</taxon>
        <taxon>Fungi</taxon>
        <taxon>Dikarya</taxon>
        <taxon>Basidiomycota</taxon>
        <taxon>Agaricomycotina</taxon>
        <taxon>Agaricomycetes</taxon>
        <taxon>Russulales</taxon>
        <taxon>Bondarzewiaceae</taxon>
        <taxon>Heterobasidion</taxon>
        <taxon>Heterobasidion annosum species complex</taxon>
    </lineage>
</organism>
<evidence type="ECO:0000313" key="1">
    <source>
        <dbReference type="EMBL" id="ETW79108.1"/>
    </source>
</evidence>
<gene>
    <name evidence="1" type="ORF">HETIRDRAFT_323021</name>
</gene>
<dbReference type="OrthoDB" id="3269405at2759"/>
<dbReference type="Proteomes" id="UP000030671">
    <property type="component" value="Unassembled WGS sequence"/>
</dbReference>
<accession>W4JZW0</accession>
<protein>
    <submittedName>
        <fullName evidence="1">Uncharacterized protein</fullName>
    </submittedName>
</protein>
<dbReference type="InParanoid" id="W4JZW0"/>
<dbReference type="GeneID" id="20670933"/>
<feature type="non-terminal residue" evidence="1">
    <location>
        <position position="1"/>
    </location>
</feature>
<dbReference type="KEGG" id="hir:HETIRDRAFT_323021"/>
<sequence>GPMVPQKRYKPHTSSDRRRYVEEVQLEEPIPFFMLKPEEEGIPLVDAMHNRFARLVGRDDQMFVDRGPSISVRINWPGYPPWSRQIPTRDFRNPPGPITRAKLAKNVAKSVLRFIQEHKDRAMEEDGDVAWKVGGSRAIELNDLVLVRLDHVSKGSWQAQLQLLRPRPRP</sequence>
<keyword evidence="2" id="KW-1185">Reference proteome</keyword>
<dbReference type="STRING" id="747525.W4JZW0"/>
<proteinExistence type="predicted"/>
<name>W4JZW0_HETIT</name>
<dbReference type="EMBL" id="KI925461">
    <property type="protein sequence ID" value="ETW79108.1"/>
    <property type="molecule type" value="Genomic_DNA"/>
</dbReference>
<evidence type="ECO:0000313" key="2">
    <source>
        <dbReference type="Proteomes" id="UP000030671"/>
    </source>
</evidence>
<dbReference type="RefSeq" id="XP_009549374.1">
    <property type="nucleotide sequence ID" value="XM_009551079.1"/>
</dbReference>
<reference evidence="1 2" key="1">
    <citation type="journal article" date="2012" name="New Phytol.">
        <title>Insight into trade-off between wood decay and parasitism from the genome of a fungal forest pathogen.</title>
        <authorList>
            <person name="Olson A."/>
            <person name="Aerts A."/>
            <person name="Asiegbu F."/>
            <person name="Belbahri L."/>
            <person name="Bouzid O."/>
            <person name="Broberg A."/>
            <person name="Canback B."/>
            <person name="Coutinho P.M."/>
            <person name="Cullen D."/>
            <person name="Dalman K."/>
            <person name="Deflorio G."/>
            <person name="van Diepen L.T."/>
            <person name="Dunand C."/>
            <person name="Duplessis S."/>
            <person name="Durling M."/>
            <person name="Gonthier P."/>
            <person name="Grimwood J."/>
            <person name="Fossdal C.G."/>
            <person name="Hansson D."/>
            <person name="Henrissat B."/>
            <person name="Hietala A."/>
            <person name="Himmelstrand K."/>
            <person name="Hoffmeister D."/>
            <person name="Hogberg N."/>
            <person name="James T.Y."/>
            <person name="Karlsson M."/>
            <person name="Kohler A."/>
            <person name="Kues U."/>
            <person name="Lee Y.H."/>
            <person name="Lin Y.C."/>
            <person name="Lind M."/>
            <person name="Lindquist E."/>
            <person name="Lombard V."/>
            <person name="Lucas S."/>
            <person name="Lunden K."/>
            <person name="Morin E."/>
            <person name="Murat C."/>
            <person name="Park J."/>
            <person name="Raffaello T."/>
            <person name="Rouze P."/>
            <person name="Salamov A."/>
            <person name="Schmutz J."/>
            <person name="Solheim H."/>
            <person name="Stahlberg J."/>
            <person name="Velez H."/>
            <person name="de Vries R.P."/>
            <person name="Wiebenga A."/>
            <person name="Woodward S."/>
            <person name="Yakovlev I."/>
            <person name="Garbelotto M."/>
            <person name="Martin F."/>
            <person name="Grigoriev I.V."/>
            <person name="Stenlid J."/>
        </authorList>
    </citation>
    <scope>NUCLEOTIDE SEQUENCE [LARGE SCALE GENOMIC DNA]</scope>
    <source>
        <strain evidence="1 2">TC 32-1</strain>
    </source>
</reference>
<dbReference type="HOGENOM" id="CLU_094687_0_0_1"/>
<dbReference type="AlphaFoldDB" id="W4JZW0"/>